<dbReference type="FunFam" id="3.20.20.70:FF:000188">
    <property type="entry name" value="Mycofactocin radical SAM maturase MftC"/>
    <property type="match status" value="1"/>
</dbReference>
<accession>A0A6V8PJZ3</accession>
<dbReference type="Pfam" id="PF04055">
    <property type="entry name" value="Radical_SAM"/>
    <property type="match status" value="1"/>
</dbReference>
<dbReference type="PROSITE" id="PS51918">
    <property type="entry name" value="RADICAL_SAM"/>
    <property type="match status" value="1"/>
</dbReference>
<dbReference type="InterPro" id="IPR017200">
    <property type="entry name" value="PqqE-like"/>
</dbReference>
<dbReference type="EMBL" id="BLSD01000072">
    <property type="protein sequence ID" value="GFP39640.1"/>
    <property type="molecule type" value="Genomic_DNA"/>
</dbReference>
<dbReference type="SFLD" id="SFLDG01386">
    <property type="entry name" value="main_SPASM_domain-containing"/>
    <property type="match status" value="1"/>
</dbReference>
<dbReference type="GO" id="GO:0051539">
    <property type="term" value="F:4 iron, 4 sulfur cluster binding"/>
    <property type="evidence" value="ECO:0007669"/>
    <property type="project" value="UniProtKB-KW"/>
</dbReference>
<evidence type="ECO:0000313" key="21">
    <source>
        <dbReference type="Proteomes" id="UP000588083"/>
    </source>
</evidence>
<evidence type="ECO:0000256" key="2">
    <source>
        <dbReference type="ARBA" id="ARBA00022485"/>
    </source>
</evidence>
<dbReference type="EMBL" id="BLSC01000066">
    <property type="protein sequence ID" value="GFP37268.1"/>
    <property type="molecule type" value="Genomic_DNA"/>
</dbReference>
<keyword evidence="3" id="KW-0949">S-adenosyl-L-methionine</keyword>
<dbReference type="Pfam" id="PF13186">
    <property type="entry name" value="SPASM"/>
    <property type="match status" value="1"/>
</dbReference>
<keyword evidence="5" id="KW-0408">Iron</keyword>
<keyword evidence="21" id="KW-1185">Reference proteome</keyword>
<evidence type="ECO:0000256" key="7">
    <source>
        <dbReference type="ARBA" id="ARBA00023239"/>
    </source>
</evidence>
<dbReference type="SFLD" id="SFLDG01067">
    <property type="entry name" value="SPASM/twitch_domain_containing"/>
    <property type="match status" value="1"/>
</dbReference>
<dbReference type="GO" id="GO:0006783">
    <property type="term" value="P:heme biosynthetic process"/>
    <property type="evidence" value="ECO:0007669"/>
    <property type="project" value="TreeGrafter"/>
</dbReference>
<evidence type="ECO:0000256" key="1">
    <source>
        <dbReference type="ARBA" id="ARBA00001966"/>
    </source>
</evidence>
<organism evidence="16 21">
    <name type="scientific">Candidatus Hakubella thermalkaliphila</name>
    <dbReference type="NCBI Taxonomy" id="2754717"/>
    <lineage>
        <taxon>Bacteria</taxon>
        <taxon>Bacillati</taxon>
        <taxon>Actinomycetota</taxon>
        <taxon>Actinomycetota incertae sedis</taxon>
        <taxon>Candidatus Hakubellales</taxon>
        <taxon>Candidatus Hakubellaceae</taxon>
        <taxon>Candidatus Hakubella</taxon>
    </lineage>
</organism>
<evidence type="ECO:0000256" key="10">
    <source>
        <dbReference type="ARBA" id="ARBA00066739"/>
    </source>
</evidence>
<evidence type="ECO:0000256" key="5">
    <source>
        <dbReference type="ARBA" id="ARBA00023004"/>
    </source>
</evidence>
<comment type="catalytic activity">
    <reaction evidence="9">
        <text>[mycofactocin precursor peptide]-C-terminal glycyl-N-{[2-(4-hydroxyphenyl)ethenyl]-3-methylbutanamide} + AH2 + S-adenosyl-L-methionine = [mycofactocin precursor peptide]-C-terminal glycyl-N-{5-[(4-hydroxyphenyl)methyl]-4,4-dimethyl-2-oxopyrrolidin-3-yl}acetamide + 5'-deoxyadenosine + L-methionine + A + H(+)</text>
        <dbReference type="Rhea" id="RHEA:65500"/>
        <dbReference type="Rhea" id="RHEA-COMP:16816"/>
        <dbReference type="Rhea" id="RHEA-COMP:16818"/>
        <dbReference type="ChEBI" id="CHEBI:13193"/>
        <dbReference type="ChEBI" id="CHEBI:15378"/>
        <dbReference type="ChEBI" id="CHEBI:17319"/>
        <dbReference type="ChEBI" id="CHEBI:17499"/>
        <dbReference type="ChEBI" id="CHEBI:57844"/>
        <dbReference type="ChEBI" id="CHEBI:59789"/>
        <dbReference type="ChEBI" id="CHEBI:156517"/>
        <dbReference type="ChEBI" id="CHEBI:156518"/>
        <dbReference type="EC" id="4.1.99.26"/>
    </reaction>
</comment>
<dbReference type="InterPro" id="IPR006638">
    <property type="entry name" value="Elp3/MiaA/NifB-like_rSAM"/>
</dbReference>
<reference evidence="19 20" key="1">
    <citation type="journal article" date="2020" name="Front. Microbiol.">
        <title>Single-cell genomics of novel Actinobacteria with the Wood-Ljungdahl pathway discovered in a serpentinizing system.</title>
        <authorList>
            <person name="Merino N."/>
            <person name="Kawai M."/>
            <person name="Boyd E.S."/>
            <person name="Colman D.R."/>
            <person name="McGlynn S.E."/>
            <person name="Nealson K.H."/>
            <person name="Kurokawa K."/>
            <person name="Hongoh Y."/>
        </authorList>
    </citation>
    <scope>NUCLEOTIDE SEQUENCE [LARGE SCALE GENOMIC DNA]</scope>
    <source>
        <strain evidence="16 21">S34</strain>
        <strain evidence="17 19">S44</strain>
        <strain evidence="18 20">S47</strain>
    </source>
</reference>
<keyword evidence="2" id="KW-0004">4Fe-4S</keyword>
<evidence type="ECO:0000256" key="12">
    <source>
        <dbReference type="ARBA" id="ARBA00074337"/>
    </source>
</evidence>
<dbReference type="AlphaFoldDB" id="A0A6V8PJZ3"/>
<dbReference type="InterPro" id="IPR034480">
    <property type="entry name" value="Heme_synthase-like"/>
</dbReference>
<dbReference type="GO" id="GO:0046872">
    <property type="term" value="F:metal ion binding"/>
    <property type="evidence" value="ECO:0007669"/>
    <property type="project" value="UniProtKB-KW"/>
</dbReference>
<evidence type="ECO:0000256" key="13">
    <source>
        <dbReference type="ARBA" id="ARBA00077306"/>
    </source>
</evidence>
<evidence type="ECO:0000313" key="16">
    <source>
        <dbReference type="EMBL" id="GFP31161.1"/>
    </source>
</evidence>
<keyword evidence="6" id="KW-0411">Iron-sulfur</keyword>
<dbReference type="EMBL" id="BLRZ01000182">
    <property type="protein sequence ID" value="GFP31161.1"/>
    <property type="molecule type" value="Genomic_DNA"/>
</dbReference>
<dbReference type="InterPro" id="IPR007197">
    <property type="entry name" value="rSAM"/>
</dbReference>
<comment type="caution">
    <text evidence="16">The sequence shown here is derived from an EMBL/GenBank/DDBJ whole genome shotgun (WGS) entry which is preliminary data.</text>
</comment>
<comment type="catalytic activity">
    <reaction evidence="8">
        <text>[mycofactocin precursor peptide]-C-terminal glycyl-L-valyl-L-tyrosine + S-adenosyl-L-methionine = [mycofactocin precursor peptide]-C-terminal glycyl-N-{[2-(4-hydroxyphenyl)ethenyl]-3-methylbutanamide} + 5'-deoxyadenosine + L-methionine + CO2</text>
        <dbReference type="Rhea" id="RHEA:65492"/>
        <dbReference type="Rhea" id="RHEA-COMP:16815"/>
        <dbReference type="Rhea" id="RHEA-COMP:16816"/>
        <dbReference type="ChEBI" id="CHEBI:16526"/>
        <dbReference type="ChEBI" id="CHEBI:17319"/>
        <dbReference type="ChEBI" id="CHEBI:57844"/>
        <dbReference type="ChEBI" id="CHEBI:59789"/>
        <dbReference type="ChEBI" id="CHEBI:156515"/>
        <dbReference type="ChEBI" id="CHEBI:156517"/>
        <dbReference type="EC" id="1.3.98.7"/>
    </reaction>
</comment>
<dbReference type="InterPro" id="IPR050377">
    <property type="entry name" value="Radical_SAM_PqqE_MftC-like"/>
</dbReference>
<evidence type="ECO:0000313" key="20">
    <source>
        <dbReference type="Proteomes" id="UP000569018"/>
    </source>
</evidence>
<dbReference type="RefSeq" id="WP_176231523.1">
    <property type="nucleotide sequence ID" value="NZ_BLRZ01000182.1"/>
</dbReference>
<keyword evidence="4" id="KW-0479">Metal-binding</keyword>
<dbReference type="EC" id="4.1.99.26" evidence="11"/>
<dbReference type="PIRSF" id="PIRSF037420">
    <property type="entry name" value="PQQ_syn_pqqE"/>
    <property type="match status" value="1"/>
</dbReference>
<evidence type="ECO:0000256" key="8">
    <source>
        <dbReference type="ARBA" id="ARBA00051525"/>
    </source>
</evidence>
<evidence type="ECO:0000256" key="3">
    <source>
        <dbReference type="ARBA" id="ARBA00022691"/>
    </source>
</evidence>
<evidence type="ECO:0000256" key="14">
    <source>
        <dbReference type="ARBA" id="ARBA00079192"/>
    </source>
</evidence>
<dbReference type="SFLD" id="SFLDS00029">
    <property type="entry name" value="Radical_SAM"/>
    <property type="match status" value="1"/>
</dbReference>
<dbReference type="Proteomes" id="UP000569018">
    <property type="component" value="Unassembled WGS sequence"/>
</dbReference>
<dbReference type="PANTHER" id="PTHR11228">
    <property type="entry name" value="RADICAL SAM DOMAIN PROTEIN"/>
    <property type="match status" value="1"/>
</dbReference>
<dbReference type="InterPro" id="IPR058240">
    <property type="entry name" value="rSAM_sf"/>
</dbReference>
<dbReference type="CDD" id="cd01335">
    <property type="entry name" value="Radical_SAM"/>
    <property type="match status" value="1"/>
</dbReference>
<proteinExistence type="predicted"/>
<name>A0A6V8PJZ3_9ACTN</name>
<protein>
    <recommendedName>
        <fullName evidence="12">Mycofactocin maturase MftC</fullName>
        <ecNumber evidence="10">1.3.98.7</ecNumber>
        <ecNumber evidence="11">4.1.99.26</ecNumber>
    </recommendedName>
    <alternativeName>
        <fullName evidence="14">[Mycofactocin precursor peptide]-pyrrolidinone derivative synthase</fullName>
    </alternativeName>
    <alternativeName>
        <fullName evidence="13">[Mycofactocin precursor peptide]-tyrosine decarboxylase</fullName>
    </alternativeName>
</protein>
<evidence type="ECO:0000259" key="15">
    <source>
        <dbReference type="PROSITE" id="PS51918"/>
    </source>
</evidence>
<dbReference type="GO" id="GO:0003824">
    <property type="term" value="F:catalytic activity"/>
    <property type="evidence" value="ECO:0007669"/>
    <property type="project" value="InterPro"/>
</dbReference>
<keyword evidence="7" id="KW-0456">Lyase</keyword>
<evidence type="ECO:0000256" key="9">
    <source>
        <dbReference type="ARBA" id="ARBA00051925"/>
    </source>
</evidence>
<gene>
    <name evidence="16" type="ORF">HKBW3S34_02080</name>
    <name evidence="17" type="ORF">HKBW3S44_00948</name>
    <name evidence="18" type="ORF">HKBW3S47_01338</name>
</gene>
<dbReference type="SFLD" id="SFLDG01385">
    <property type="entry name" value="heme_carboxy_lyase_like"/>
    <property type="match status" value="1"/>
</dbReference>
<evidence type="ECO:0000313" key="19">
    <source>
        <dbReference type="Proteomes" id="UP000561271"/>
    </source>
</evidence>
<dbReference type="Proteomes" id="UP000588083">
    <property type="component" value="Unassembled WGS sequence"/>
</dbReference>
<dbReference type="NCBIfam" id="TIGR04085">
    <property type="entry name" value="rSAM_more_4Fe4S"/>
    <property type="match status" value="1"/>
</dbReference>
<dbReference type="Gene3D" id="3.20.20.70">
    <property type="entry name" value="Aldolase class I"/>
    <property type="match status" value="1"/>
</dbReference>
<evidence type="ECO:0000256" key="11">
    <source>
        <dbReference type="ARBA" id="ARBA00066804"/>
    </source>
</evidence>
<dbReference type="SUPFAM" id="SSF102114">
    <property type="entry name" value="Radical SAM enzymes"/>
    <property type="match status" value="1"/>
</dbReference>
<dbReference type="PANTHER" id="PTHR11228:SF7">
    <property type="entry name" value="PQQA PEPTIDE CYCLASE"/>
    <property type="match status" value="1"/>
</dbReference>
<dbReference type="InterPro" id="IPR023885">
    <property type="entry name" value="4Fe4S-binding_SPASM_dom"/>
</dbReference>
<dbReference type="InterPro" id="IPR013785">
    <property type="entry name" value="Aldolase_TIM"/>
</dbReference>
<evidence type="ECO:0000313" key="17">
    <source>
        <dbReference type="EMBL" id="GFP37268.1"/>
    </source>
</evidence>
<dbReference type="CDD" id="cd21123">
    <property type="entry name" value="SPASM_MftC-like"/>
    <property type="match status" value="1"/>
</dbReference>
<evidence type="ECO:0000313" key="18">
    <source>
        <dbReference type="EMBL" id="GFP39640.1"/>
    </source>
</evidence>
<feature type="domain" description="Radical SAM core" evidence="15">
    <location>
        <begin position="36"/>
        <end position="253"/>
    </location>
</feature>
<comment type="cofactor">
    <cofactor evidence="1">
        <name>[4Fe-4S] cluster</name>
        <dbReference type="ChEBI" id="CHEBI:49883"/>
    </cofactor>
</comment>
<sequence length="401" mass="45044">MIGCTKLFCGTATVSDALKFGRDSSKLPPHLLQFSSDQHPVVVWNITNRCNLRCKHCYISAEDRAYSDELNASEAKRFIQDLAFMKIPVLLFSGGEPLIRKDVFELGQYAREKGIRAVLSTNGTLISEEVARRIKEAGFQYVGVSIDGTKEVHDDFRCRQGAFEQALTGIKNCQSVGLKAGVRLTINRYNASDFSAILDLLVENKITRFCMYHLVYAGRGKKMAADDLTPGETRKVIELLLRRTEEFSRSGIELEILTVDNHADGAYIYQKVLREQPERAQEVYQLLLMHGGCSAGRKLANVDAKGDVHACQFWGNVSLGNVRERSFSQIWSDSHNQLLRDLRDMKGMLRGRCGRCRYVEVCGGCRIRAEVIKGDLWDEDPACYLTDDEIETDPQIVGAVV</sequence>
<evidence type="ECO:0000256" key="6">
    <source>
        <dbReference type="ARBA" id="ARBA00023014"/>
    </source>
</evidence>
<dbReference type="EC" id="1.3.98.7" evidence="10"/>
<evidence type="ECO:0000256" key="4">
    <source>
        <dbReference type="ARBA" id="ARBA00022723"/>
    </source>
</evidence>
<dbReference type="SMART" id="SM00729">
    <property type="entry name" value="Elp3"/>
    <property type="match status" value="1"/>
</dbReference>
<dbReference type="Proteomes" id="UP000561271">
    <property type="component" value="Unassembled WGS sequence"/>
</dbReference>